<dbReference type="SUPFAM" id="SSF82171">
    <property type="entry name" value="DPP6 N-terminal domain-like"/>
    <property type="match status" value="1"/>
</dbReference>
<feature type="domain" description="Peptidase S9 prolyl oligopeptidase catalytic" evidence="2">
    <location>
        <begin position="416"/>
        <end position="628"/>
    </location>
</feature>
<dbReference type="EMBL" id="CAADHY010000005">
    <property type="protein sequence ID" value="VFR16218.1"/>
    <property type="molecule type" value="Genomic_DNA"/>
</dbReference>
<reference evidence="4" key="1">
    <citation type="submission" date="2019-03" db="EMBL/GenBank/DDBJ databases">
        <authorList>
            <person name="Danneels B."/>
        </authorList>
    </citation>
    <scope>NUCLEOTIDE SEQUENCE</scope>
</reference>
<evidence type="ECO:0000313" key="3">
    <source>
        <dbReference type="EMBL" id="VFR16218.1"/>
    </source>
</evidence>
<dbReference type="PANTHER" id="PTHR42776">
    <property type="entry name" value="SERINE PEPTIDASE S9 FAMILY MEMBER"/>
    <property type="match status" value="1"/>
</dbReference>
<dbReference type="GO" id="GO:0004252">
    <property type="term" value="F:serine-type endopeptidase activity"/>
    <property type="evidence" value="ECO:0007669"/>
    <property type="project" value="TreeGrafter"/>
</dbReference>
<dbReference type="Pfam" id="PF00326">
    <property type="entry name" value="Peptidase_S9"/>
    <property type="match status" value="1"/>
</dbReference>
<dbReference type="GO" id="GO:0006508">
    <property type="term" value="P:proteolysis"/>
    <property type="evidence" value="ECO:0007669"/>
    <property type="project" value="InterPro"/>
</dbReference>
<dbReference type="InterPro" id="IPR011042">
    <property type="entry name" value="6-blade_b-propeller_TolB-like"/>
</dbReference>
<accession>A0A484V178</accession>
<gene>
    <name evidence="3" type="ORF">AMP9_1065</name>
    <name evidence="4" type="ORF">RAN3_0984</name>
</gene>
<evidence type="ECO:0000256" key="1">
    <source>
        <dbReference type="ARBA" id="ARBA00022801"/>
    </source>
</evidence>
<dbReference type="InterPro" id="IPR001375">
    <property type="entry name" value="Peptidase_S9_cat"/>
</dbReference>
<dbReference type="EMBL" id="CAADIO010000028">
    <property type="protein sequence ID" value="VFR92556.1"/>
    <property type="molecule type" value="Genomic_DNA"/>
</dbReference>
<proteinExistence type="predicted"/>
<protein>
    <submittedName>
        <fullName evidence="4">Putative peptidase</fullName>
    </submittedName>
</protein>
<dbReference type="Gene3D" id="3.40.50.1820">
    <property type="entry name" value="alpha/beta hydrolase"/>
    <property type="match status" value="1"/>
</dbReference>
<name>A0A484V178_9ZZZZ</name>
<dbReference type="AlphaFoldDB" id="A0A484V178"/>
<dbReference type="SUPFAM" id="SSF53474">
    <property type="entry name" value="alpha/beta-Hydrolases"/>
    <property type="match status" value="1"/>
</dbReference>
<dbReference type="PANTHER" id="PTHR42776:SF27">
    <property type="entry name" value="DIPEPTIDYL PEPTIDASE FAMILY MEMBER 6"/>
    <property type="match status" value="1"/>
</dbReference>
<sequence length="629" mass="70114">MSVALSAAFMGLAHAQPAPLLPLEDFFANPQRGYFNISDDGNMLGFMEPTSLDGQPARMNIYVQSIQDGKPSGEPRRLTSETARDIGGYFWKGSGTVLYAKDFGGDENFHVLAVDVKSGKVTDLTPFDGARAMITDDLEDDPDHVLISHNHRNPQAFDVYRVNVHTGESTRVAENPGNIIGWQTDHAGRVRAALASDGLNTVLLYRDSEDEAFRPLITTDYKTQVTPALFTFDDKRLYALSNRGRDRLALVEIDPAKPDAETVLFEPDEVDLDGVGYSRLRKVLTVAAYQTDLPRRKFFDKQTEALHAAIAKQLPDYEFTLQSGTRAEDRYIVAAYNDRTPGARYLYDVKANTLSKLADINPKLPEARMARIQPVTYQSRDGLTLHGYLTLPPGREAKDLACVVNPHGGPWARDSWGFNAETQFLANRGFCVLQINFRGSTGYGRKFWEAGFGQWGLAMQDDITDGVHWLVKQGIADPKRIGIYGGSYGGYATLAGVTFTPDLYAAAVDYVGVSNLFTFMNTIPPYWAPLMPKFHEMVGHPERDKERLAATSPALHVDRIKTPLFIAQGARDPRVNKAESDQVVEALKKRGVEVEYMVKDNEGHGFHNDENKFAFYRAMEAFLKEHLKP</sequence>
<dbReference type="Gene3D" id="2.120.10.30">
    <property type="entry name" value="TolB, C-terminal domain"/>
    <property type="match status" value="1"/>
</dbReference>
<evidence type="ECO:0000313" key="4">
    <source>
        <dbReference type="EMBL" id="VFR92556.1"/>
    </source>
</evidence>
<keyword evidence="1" id="KW-0378">Hydrolase</keyword>
<evidence type="ECO:0000259" key="2">
    <source>
        <dbReference type="Pfam" id="PF00326"/>
    </source>
</evidence>
<dbReference type="InterPro" id="IPR029058">
    <property type="entry name" value="AB_hydrolase_fold"/>
</dbReference>
<organism evidence="4">
    <name type="scientific">plant metagenome</name>
    <dbReference type="NCBI Taxonomy" id="1297885"/>
    <lineage>
        <taxon>unclassified sequences</taxon>
        <taxon>metagenomes</taxon>
        <taxon>organismal metagenomes</taxon>
    </lineage>
</organism>